<dbReference type="GO" id="GO:0140664">
    <property type="term" value="F:ATP-dependent DNA damage sensor activity"/>
    <property type="evidence" value="ECO:0007669"/>
    <property type="project" value="InterPro"/>
</dbReference>
<dbReference type="AlphaFoldDB" id="A0A8H5Z2A8"/>
<name>A0A8H5Z2A8_9HYPO</name>
<evidence type="ECO:0000256" key="7">
    <source>
        <dbReference type="SAM" id="MobiDB-lite"/>
    </source>
</evidence>
<dbReference type="GO" id="GO:0000707">
    <property type="term" value="P:meiotic DNA recombinase assembly"/>
    <property type="evidence" value="ECO:0007669"/>
    <property type="project" value="TreeGrafter"/>
</dbReference>
<comment type="subcellular location">
    <subcellularLocation>
        <location evidence="1">Nucleus</location>
    </subcellularLocation>
</comment>
<keyword evidence="4" id="KW-0067">ATP-binding</keyword>
<dbReference type="GO" id="GO:0008821">
    <property type="term" value="F:crossover junction DNA endonuclease activity"/>
    <property type="evidence" value="ECO:0007669"/>
    <property type="project" value="TreeGrafter"/>
</dbReference>
<organism evidence="9 10">
    <name type="scientific">Fusarium mundagurra</name>
    <dbReference type="NCBI Taxonomy" id="1567541"/>
    <lineage>
        <taxon>Eukaryota</taxon>
        <taxon>Fungi</taxon>
        <taxon>Dikarya</taxon>
        <taxon>Ascomycota</taxon>
        <taxon>Pezizomycotina</taxon>
        <taxon>Sordariomycetes</taxon>
        <taxon>Hypocreomycetidae</taxon>
        <taxon>Hypocreales</taxon>
        <taxon>Nectriaceae</taxon>
        <taxon>Fusarium</taxon>
        <taxon>Fusarium fujikuroi species complex</taxon>
    </lineage>
</organism>
<dbReference type="PANTHER" id="PTHR46239">
    <property type="entry name" value="DNA REPAIR PROTEIN RAD51 HOMOLOG 3 RAD51C"/>
    <property type="match status" value="1"/>
</dbReference>
<dbReference type="GO" id="GO:0007131">
    <property type="term" value="P:reciprocal meiotic recombination"/>
    <property type="evidence" value="ECO:0007669"/>
    <property type="project" value="TreeGrafter"/>
</dbReference>
<proteinExistence type="predicted"/>
<dbReference type="GO" id="GO:0033065">
    <property type="term" value="C:Rad51C-XRCC3 complex"/>
    <property type="evidence" value="ECO:0007669"/>
    <property type="project" value="TreeGrafter"/>
</dbReference>
<sequence>MRKISEGIYQTSYRNEYEYSLKMDYHSIHGYDRASFDTPGTHRLPTVSASQALDELDNDASTDVSTGIEDLDRSLIANITTDSQHTTKGGVQRGQVTEIWGPPGAGKTALGLQLTANALCDGDAVVWVDCFQALQYDRLRAVTNATKARRNSQTNSSLDVSESQEGDSNRFFHYSCFTLPHLVALVSRPTAKLIPHNCSLMVISSLSALVNSALPKSHDGKATSKSNKGPSPSAKRTQALLSIVNALHKLAATRNCAVVVLSQCATKMHSERGATLTAAVNASVWEQGISTRLVMFRDWAWQENSLASVFLVGLQKLDGKACQEVVESVVAFKVELDGVNQVPYEALQTFELARHKRKLGQTELEVPDSEDDEDYGWADEDEAAMPAPPPQWQGSEDLILGQDIGQSEDENSEQEEPVTDDESIMK</sequence>
<evidence type="ECO:0000256" key="6">
    <source>
        <dbReference type="ARBA" id="ARBA00023242"/>
    </source>
</evidence>
<dbReference type="GO" id="GO:0005657">
    <property type="term" value="C:replication fork"/>
    <property type="evidence" value="ECO:0007669"/>
    <property type="project" value="TreeGrafter"/>
</dbReference>
<keyword evidence="2" id="KW-0547">Nucleotide-binding</keyword>
<evidence type="ECO:0000313" key="10">
    <source>
        <dbReference type="Proteomes" id="UP000544331"/>
    </source>
</evidence>
<dbReference type="InterPro" id="IPR014774">
    <property type="entry name" value="KaiC-like_dom"/>
</dbReference>
<feature type="domain" description="RecA family profile 1" evidence="8">
    <location>
        <begin position="60"/>
        <end position="264"/>
    </location>
</feature>
<dbReference type="OrthoDB" id="5957327at2759"/>
<comment type="caution">
    <text evidence="9">The sequence shown here is derived from an EMBL/GenBank/DDBJ whole genome shotgun (WGS) entry which is preliminary data.</text>
</comment>
<gene>
    <name evidence="9" type="ORF">FMUND_2461</name>
</gene>
<dbReference type="Proteomes" id="UP000544331">
    <property type="component" value="Unassembled WGS sequence"/>
</dbReference>
<dbReference type="GO" id="GO:0033063">
    <property type="term" value="C:Rad51B-Rad51C-Rad51D-XRCC2 complex"/>
    <property type="evidence" value="ECO:0007669"/>
    <property type="project" value="TreeGrafter"/>
</dbReference>
<dbReference type="InterPro" id="IPR052093">
    <property type="entry name" value="HR_Repair_Mediator"/>
</dbReference>
<evidence type="ECO:0000256" key="3">
    <source>
        <dbReference type="ARBA" id="ARBA00022763"/>
    </source>
</evidence>
<dbReference type="Pfam" id="PF06745">
    <property type="entry name" value="ATPase"/>
    <property type="match status" value="1"/>
</dbReference>
<dbReference type="EMBL" id="JAAOAN010000081">
    <property type="protein sequence ID" value="KAF5722812.1"/>
    <property type="molecule type" value="Genomic_DNA"/>
</dbReference>
<dbReference type="SUPFAM" id="SSF52540">
    <property type="entry name" value="P-loop containing nucleoside triphosphate hydrolases"/>
    <property type="match status" value="1"/>
</dbReference>
<dbReference type="PANTHER" id="PTHR46239:SF1">
    <property type="entry name" value="DNA REPAIR PROTEIN RAD51 HOMOLOG 3"/>
    <property type="match status" value="1"/>
</dbReference>
<reference evidence="9 10" key="1">
    <citation type="submission" date="2020-05" db="EMBL/GenBank/DDBJ databases">
        <title>Identification and distribution of gene clusters putatively required for synthesis of sphingolipid metabolism inhibitors in phylogenetically diverse species of the filamentous fungus Fusarium.</title>
        <authorList>
            <person name="Kim H.-S."/>
            <person name="Busman M."/>
            <person name="Brown D.W."/>
            <person name="Divon H."/>
            <person name="Uhlig S."/>
            <person name="Proctor R.H."/>
        </authorList>
    </citation>
    <scope>NUCLEOTIDE SEQUENCE [LARGE SCALE GENOMIC DNA]</scope>
    <source>
        <strain evidence="9 10">NRRL 66235</strain>
    </source>
</reference>
<evidence type="ECO:0000256" key="1">
    <source>
        <dbReference type="ARBA" id="ARBA00004123"/>
    </source>
</evidence>
<keyword evidence="3" id="KW-0227">DNA damage</keyword>
<evidence type="ECO:0000256" key="2">
    <source>
        <dbReference type="ARBA" id="ARBA00022741"/>
    </source>
</evidence>
<feature type="region of interest" description="Disordered" evidence="7">
    <location>
        <begin position="145"/>
        <end position="164"/>
    </location>
</feature>
<evidence type="ECO:0000256" key="5">
    <source>
        <dbReference type="ARBA" id="ARBA00023204"/>
    </source>
</evidence>
<keyword evidence="6" id="KW-0539">Nucleus</keyword>
<accession>A0A8H5Z2A8</accession>
<evidence type="ECO:0000313" key="9">
    <source>
        <dbReference type="EMBL" id="KAF5722812.1"/>
    </source>
</evidence>
<dbReference type="InterPro" id="IPR027417">
    <property type="entry name" value="P-loop_NTPase"/>
</dbReference>
<evidence type="ECO:0000256" key="4">
    <source>
        <dbReference type="ARBA" id="ARBA00022840"/>
    </source>
</evidence>
<dbReference type="CDD" id="cd01393">
    <property type="entry name" value="RecA-like"/>
    <property type="match status" value="1"/>
</dbReference>
<feature type="compositionally biased region" description="Acidic residues" evidence="7">
    <location>
        <begin position="406"/>
        <end position="426"/>
    </location>
</feature>
<keyword evidence="5" id="KW-0234">DNA repair</keyword>
<dbReference type="GO" id="GO:0000400">
    <property type="term" value="F:four-way junction DNA binding"/>
    <property type="evidence" value="ECO:0007669"/>
    <property type="project" value="TreeGrafter"/>
</dbReference>
<dbReference type="Gene3D" id="3.40.50.300">
    <property type="entry name" value="P-loop containing nucleotide triphosphate hydrolases"/>
    <property type="match status" value="1"/>
</dbReference>
<feature type="compositionally biased region" description="Polar residues" evidence="7">
    <location>
        <begin position="145"/>
        <end position="163"/>
    </location>
</feature>
<dbReference type="GO" id="GO:0005524">
    <property type="term" value="F:ATP binding"/>
    <property type="evidence" value="ECO:0007669"/>
    <property type="project" value="UniProtKB-KW"/>
</dbReference>
<feature type="region of interest" description="Disordered" evidence="7">
    <location>
        <begin position="361"/>
        <end position="426"/>
    </location>
</feature>
<protein>
    <submittedName>
        <fullName evidence="9">DNA repair rhp55</fullName>
    </submittedName>
</protein>
<feature type="compositionally biased region" description="Acidic residues" evidence="7">
    <location>
        <begin position="365"/>
        <end position="383"/>
    </location>
</feature>
<evidence type="ECO:0000259" key="8">
    <source>
        <dbReference type="PROSITE" id="PS50162"/>
    </source>
</evidence>
<keyword evidence="10" id="KW-1185">Reference proteome</keyword>
<dbReference type="InterPro" id="IPR020588">
    <property type="entry name" value="RecA_ATP-bd"/>
</dbReference>
<dbReference type="PROSITE" id="PS50162">
    <property type="entry name" value="RECA_2"/>
    <property type="match status" value="1"/>
</dbReference>